<dbReference type="GO" id="GO:0030976">
    <property type="term" value="F:thiamine pyrophosphate binding"/>
    <property type="evidence" value="ECO:0007669"/>
    <property type="project" value="InterPro"/>
</dbReference>
<gene>
    <name evidence="8" type="ORF">N1028_11495</name>
</gene>
<dbReference type="SUPFAM" id="SSF52467">
    <property type="entry name" value="DHS-like NAD/FAD-binding domain"/>
    <property type="match status" value="1"/>
</dbReference>
<dbReference type="InterPro" id="IPR029035">
    <property type="entry name" value="DHS-like_NAD/FAD-binding_dom"/>
</dbReference>
<feature type="domain" description="Thiamine pyrophosphate enzyme TPP-binding" evidence="6">
    <location>
        <begin position="409"/>
        <end position="552"/>
    </location>
</feature>
<dbReference type="EMBL" id="JANLCK010000005">
    <property type="protein sequence ID" value="MCS5726518.1"/>
    <property type="molecule type" value="Genomic_DNA"/>
</dbReference>
<dbReference type="InterPro" id="IPR000399">
    <property type="entry name" value="TPP-bd_CS"/>
</dbReference>
<dbReference type="InterPro" id="IPR012000">
    <property type="entry name" value="Thiamin_PyroP_enz_cen_dom"/>
</dbReference>
<evidence type="ECO:0000256" key="2">
    <source>
        <dbReference type="ARBA" id="ARBA00007812"/>
    </source>
</evidence>
<evidence type="ECO:0000313" key="9">
    <source>
        <dbReference type="Proteomes" id="UP001165587"/>
    </source>
</evidence>
<dbReference type="GO" id="GO:0050660">
    <property type="term" value="F:flavin adenine dinucleotide binding"/>
    <property type="evidence" value="ECO:0007669"/>
    <property type="project" value="TreeGrafter"/>
</dbReference>
<evidence type="ECO:0000256" key="4">
    <source>
        <dbReference type="RuleBase" id="RU362132"/>
    </source>
</evidence>
<dbReference type="GO" id="GO:0005948">
    <property type="term" value="C:acetolactate synthase complex"/>
    <property type="evidence" value="ECO:0007669"/>
    <property type="project" value="TreeGrafter"/>
</dbReference>
<dbReference type="PANTHER" id="PTHR18968">
    <property type="entry name" value="THIAMINE PYROPHOSPHATE ENZYMES"/>
    <property type="match status" value="1"/>
</dbReference>
<accession>A0AA42BWL7</accession>
<dbReference type="RefSeq" id="WP_259529002.1">
    <property type="nucleotide sequence ID" value="NZ_JANLCK010000005.1"/>
</dbReference>
<dbReference type="Proteomes" id="UP001165587">
    <property type="component" value="Unassembled WGS sequence"/>
</dbReference>
<protein>
    <submittedName>
        <fullName evidence="8">Thiamine pyrophosphate-binding protein</fullName>
    </submittedName>
</protein>
<comment type="cofactor">
    <cofactor evidence="1">
        <name>thiamine diphosphate</name>
        <dbReference type="ChEBI" id="CHEBI:58937"/>
    </cofactor>
</comment>
<organism evidence="8 9">
    <name type="scientific">Herbiconiux oxytropis</name>
    <dbReference type="NCBI Taxonomy" id="2970915"/>
    <lineage>
        <taxon>Bacteria</taxon>
        <taxon>Bacillati</taxon>
        <taxon>Actinomycetota</taxon>
        <taxon>Actinomycetes</taxon>
        <taxon>Micrococcales</taxon>
        <taxon>Microbacteriaceae</taxon>
        <taxon>Herbiconiux</taxon>
    </lineage>
</organism>
<evidence type="ECO:0000256" key="3">
    <source>
        <dbReference type="ARBA" id="ARBA00023052"/>
    </source>
</evidence>
<dbReference type="InterPro" id="IPR045229">
    <property type="entry name" value="TPP_enz"/>
</dbReference>
<evidence type="ECO:0000313" key="8">
    <source>
        <dbReference type="EMBL" id="MCS5726518.1"/>
    </source>
</evidence>
<keyword evidence="9" id="KW-1185">Reference proteome</keyword>
<dbReference type="CDD" id="cd02002">
    <property type="entry name" value="TPP_BFDC"/>
    <property type="match status" value="1"/>
</dbReference>
<sequence length="570" mass="60392">MSRTTESINGAELLVRTLVRLGVEDAFNIVGLGLFPLAEAFYRHRAEVRYISALNETNLGLIAAGYARAKRSASFVNVYHASGTALGMMAVTTAWAESVPLVFTTTTSSRKLEGRDQYAAVPRAVTEMSAQFTKWSAEIPSADRIPEFVERAFQIANTPPYGPVHLAFPMDVWLEQTSDTSAGVAPTEVLADFGPSEAGVAKLAELLRGSEKPLLVAGSELARYGGVAAAVSLAETLGAAVVSEDKISDLGFPTTHEQFVGKLSMNRGLVAESDVVLLLGVELTESGLTAPVDFGDAAVAVLSVDPLLLTRQLRPEVAVLGLPSPTLEAVDAALTDDPIPEERRAAGLEAARARHAARAMRNEEIRAIRFDDAPLAIGRIITELQAVMPPGTIVVNHCASGEPFVEDLIPVEDTDTFFGISSKASAQGWGGPASIGIQLARPDARVVAMLGDGGFMFSSTAIFAAAQFDVPVIFVILNNGGWRDIGALARVAKSPLAEAEAEFGWLFTEPTIDHAAFAASLGLASHRAGTPDELRQALETAFASGKTALIEVMNSPEDANEFSRVFTQSD</sequence>
<evidence type="ECO:0000256" key="1">
    <source>
        <dbReference type="ARBA" id="ARBA00001964"/>
    </source>
</evidence>
<dbReference type="Pfam" id="PF02776">
    <property type="entry name" value="TPP_enzyme_N"/>
    <property type="match status" value="1"/>
</dbReference>
<dbReference type="GO" id="GO:0009097">
    <property type="term" value="P:isoleucine biosynthetic process"/>
    <property type="evidence" value="ECO:0007669"/>
    <property type="project" value="TreeGrafter"/>
</dbReference>
<evidence type="ECO:0000259" key="6">
    <source>
        <dbReference type="Pfam" id="PF02775"/>
    </source>
</evidence>
<dbReference type="SUPFAM" id="SSF52518">
    <property type="entry name" value="Thiamin diphosphate-binding fold (THDP-binding)"/>
    <property type="match status" value="2"/>
</dbReference>
<dbReference type="GO" id="GO:0009099">
    <property type="term" value="P:L-valine biosynthetic process"/>
    <property type="evidence" value="ECO:0007669"/>
    <property type="project" value="TreeGrafter"/>
</dbReference>
<proteinExistence type="inferred from homology"/>
<feature type="domain" description="Thiamine pyrophosphate enzyme N-terminal TPP-binding" evidence="7">
    <location>
        <begin position="9"/>
        <end position="117"/>
    </location>
</feature>
<reference evidence="8" key="1">
    <citation type="submission" date="2022-08" db="EMBL/GenBank/DDBJ databases">
        <authorList>
            <person name="Deng Y."/>
            <person name="Han X.-F."/>
            <person name="Zhang Y.-Q."/>
        </authorList>
    </citation>
    <scope>NUCLEOTIDE SEQUENCE</scope>
    <source>
        <strain evidence="8">CPCC 203407</strain>
    </source>
</reference>
<dbReference type="InterPro" id="IPR029061">
    <property type="entry name" value="THDP-binding"/>
</dbReference>
<evidence type="ECO:0000259" key="5">
    <source>
        <dbReference type="Pfam" id="PF00205"/>
    </source>
</evidence>
<dbReference type="Gene3D" id="3.40.50.970">
    <property type="match status" value="2"/>
</dbReference>
<dbReference type="PROSITE" id="PS00187">
    <property type="entry name" value="TPP_ENZYMES"/>
    <property type="match status" value="1"/>
</dbReference>
<dbReference type="InterPro" id="IPR012001">
    <property type="entry name" value="Thiamin_PyroP_enz_TPP-bd_dom"/>
</dbReference>
<dbReference type="InterPro" id="IPR011766">
    <property type="entry name" value="TPP_enzyme_TPP-bd"/>
</dbReference>
<dbReference type="CDD" id="cd07035">
    <property type="entry name" value="TPP_PYR_POX_like"/>
    <property type="match status" value="1"/>
</dbReference>
<dbReference type="PANTHER" id="PTHR18968:SF13">
    <property type="entry name" value="ACETOLACTATE SYNTHASE CATALYTIC SUBUNIT, MITOCHONDRIAL"/>
    <property type="match status" value="1"/>
</dbReference>
<dbReference type="GO" id="GO:0000287">
    <property type="term" value="F:magnesium ion binding"/>
    <property type="evidence" value="ECO:0007669"/>
    <property type="project" value="InterPro"/>
</dbReference>
<evidence type="ECO:0000259" key="7">
    <source>
        <dbReference type="Pfam" id="PF02776"/>
    </source>
</evidence>
<comment type="caution">
    <text evidence="8">The sequence shown here is derived from an EMBL/GenBank/DDBJ whole genome shotgun (WGS) entry which is preliminary data.</text>
</comment>
<keyword evidence="3 4" id="KW-0786">Thiamine pyrophosphate</keyword>
<dbReference type="Gene3D" id="3.40.50.1220">
    <property type="entry name" value="TPP-binding domain"/>
    <property type="match status" value="1"/>
</dbReference>
<dbReference type="Pfam" id="PF00205">
    <property type="entry name" value="TPP_enzyme_M"/>
    <property type="match status" value="1"/>
</dbReference>
<name>A0AA42BWL7_9MICO</name>
<dbReference type="AlphaFoldDB" id="A0AA42BWL7"/>
<dbReference type="Pfam" id="PF02775">
    <property type="entry name" value="TPP_enzyme_C"/>
    <property type="match status" value="1"/>
</dbReference>
<dbReference type="GO" id="GO:0003984">
    <property type="term" value="F:acetolactate synthase activity"/>
    <property type="evidence" value="ECO:0007669"/>
    <property type="project" value="TreeGrafter"/>
</dbReference>
<feature type="domain" description="Thiamine pyrophosphate enzyme central" evidence="5">
    <location>
        <begin position="200"/>
        <end position="329"/>
    </location>
</feature>
<comment type="similarity">
    <text evidence="2 4">Belongs to the TPP enzyme family.</text>
</comment>